<dbReference type="EMBL" id="AP022314">
    <property type="protein sequence ID" value="BBU22144.1"/>
    <property type="molecule type" value="Genomic_DNA"/>
</dbReference>
<dbReference type="CDD" id="cd00093">
    <property type="entry name" value="HTH_XRE"/>
    <property type="match status" value="1"/>
</dbReference>
<dbReference type="PANTHER" id="PTHR43236">
    <property type="entry name" value="ANTITOXIN HIGA1"/>
    <property type="match status" value="1"/>
</dbReference>
<feature type="domain" description="HTH cro/C1-type" evidence="1">
    <location>
        <begin position="17"/>
        <end position="56"/>
    </location>
</feature>
<evidence type="ECO:0000259" key="1">
    <source>
        <dbReference type="PROSITE" id="PS50943"/>
    </source>
</evidence>
<dbReference type="KEGG" id="mxe:MYXE_19340"/>
<dbReference type="InterPro" id="IPR052345">
    <property type="entry name" value="Rad_response_metalloprotease"/>
</dbReference>
<gene>
    <name evidence="2" type="ORF">MYXE_19340</name>
</gene>
<name>A0AAD1GZ81_MYCXE</name>
<dbReference type="SUPFAM" id="SSF47413">
    <property type="entry name" value="lambda repressor-like DNA-binding domains"/>
    <property type="match status" value="1"/>
</dbReference>
<accession>A0AAD1GZ81</accession>
<dbReference type="InterPro" id="IPR010982">
    <property type="entry name" value="Lambda_DNA-bd_dom_sf"/>
</dbReference>
<evidence type="ECO:0000313" key="3">
    <source>
        <dbReference type="Proteomes" id="UP000464624"/>
    </source>
</evidence>
<dbReference type="PROSITE" id="PS50943">
    <property type="entry name" value="HTH_CROC1"/>
    <property type="match status" value="1"/>
</dbReference>
<dbReference type="Pfam" id="PF01381">
    <property type="entry name" value="HTH_3"/>
    <property type="match status" value="1"/>
</dbReference>
<protein>
    <recommendedName>
        <fullName evidence="1">HTH cro/C1-type domain-containing protein</fullName>
    </recommendedName>
</protein>
<dbReference type="InterPro" id="IPR001387">
    <property type="entry name" value="Cro/C1-type_HTH"/>
</dbReference>
<organism evidence="2 3">
    <name type="scientific">Mycobacterium xenopi</name>
    <dbReference type="NCBI Taxonomy" id="1789"/>
    <lineage>
        <taxon>Bacteria</taxon>
        <taxon>Bacillati</taxon>
        <taxon>Actinomycetota</taxon>
        <taxon>Actinomycetes</taxon>
        <taxon>Mycobacteriales</taxon>
        <taxon>Mycobacteriaceae</taxon>
        <taxon>Mycobacterium</taxon>
    </lineage>
</organism>
<sequence length="88" mass="10014">MQWARKSAGFHDISLAAKRLGTSEMTVSKWEDGSLQPTIKQLRKIAKTYKRPLAVLLLPEPPKEFDALRDFRRIAGSEDVDMVASTRR</sequence>
<dbReference type="Gene3D" id="1.10.260.40">
    <property type="entry name" value="lambda repressor-like DNA-binding domains"/>
    <property type="match status" value="1"/>
</dbReference>
<reference evidence="2 3" key="1">
    <citation type="submission" date="2019-12" db="EMBL/GenBank/DDBJ databases">
        <title>Complete genome sequence of Mycolicibacterium xenopi str. JCM15661T.</title>
        <authorList>
            <person name="Yoshida M."/>
            <person name="Fukano H."/>
            <person name="Asakura T."/>
            <person name="Hoshino Y."/>
        </authorList>
    </citation>
    <scope>NUCLEOTIDE SEQUENCE [LARGE SCALE GENOMIC DNA]</scope>
    <source>
        <strain evidence="2 3">JCM 15661T</strain>
    </source>
</reference>
<proteinExistence type="predicted"/>
<dbReference type="GO" id="GO:0003677">
    <property type="term" value="F:DNA binding"/>
    <property type="evidence" value="ECO:0007669"/>
    <property type="project" value="InterPro"/>
</dbReference>
<dbReference type="AlphaFoldDB" id="A0AAD1GZ81"/>
<evidence type="ECO:0000313" key="2">
    <source>
        <dbReference type="EMBL" id="BBU22144.1"/>
    </source>
</evidence>
<dbReference type="Proteomes" id="UP000464624">
    <property type="component" value="Chromosome"/>
</dbReference>
<dbReference type="PANTHER" id="PTHR43236:SF2">
    <property type="entry name" value="BLL0069 PROTEIN"/>
    <property type="match status" value="1"/>
</dbReference>